<name>A0A368VHF9_9BACT</name>
<reference evidence="1 2" key="1">
    <citation type="submission" date="2018-07" db="EMBL/GenBank/DDBJ databases">
        <title>Freshwater and sediment microbial communities from various areas in North America, analyzing microbe dynamics in response to fracking.</title>
        <authorList>
            <person name="Lamendella R."/>
        </authorList>
    </citation>
    <scope>NUCLEOTIDE SEQUENCE [LARGE SCALE GENOMIC DNA]</scope>
    <source>
        <strain evidence="1 2">160A</strain>
    </source>
</reference>
<comment type="caution">
    <text evidence="1">The sequence shown here is derived from an EMBL/GenBank/DDBJ whole genome shotgun (WGS) entry which is preliminary data.</text>
</comment>
<sequence length="31" mass="3712">MNKSSFYSSPSNFNMYMYIKCMDYTGGHFIF</sequence>
<accession>A0A368VHF9</accession>
<dbReference type="EMBL" id="QPIZ01000002">
    <property type="protein sequence ID" value="RCW39094.1"/>
    <property type="molecule type" value="Genomic_DNA"/>
</dbReference>
<dbReference type="AlphaFoldDB" id="A0A368VHF9"/>
<keyword evidence="2" id="KW-1185">Reference proteome</keyword>
<organism evidence="1 2">
    <name type="scientific">Marinilabilia salmonicolor</name>
    <dbReference type="NCBI Taxonomy" id="989"/>
    <lineage>
        <taxon>Bacteria</taxon>
        <taxon>Pseudomonadati</taxon>
        <taxon>Bacteroidota</taxon>
        <taxon>Bacteroidia</taxon>
        <taxon>Marinilabiliales</taxon>
        <taxon>Marinilabiliaceae</taxon>
        <taxon>Marinilabilia</taxon>
    </lineage>
</organism>
<dbReference type="Proteomes" id="UP000252733">
    <property type="component" value="Unassembled WGS sequence"/>
</dbReference>
<evidence type="ECO:0000313" key="1">
    <source>
        <dbReference type="EMBL" id="RCW39094.1"/>
    </source>
</evidence>
<protein>
    <submittedName>
        <fullName evidence="1">Uncharacterized protein</fullName>
    </submittedName>
</protein>
<evidence type="ECO:0000313" key="2">
    <source>
        <dbReference type="Proteomes" id="UP000252733"/>
    </source>
</evidence>
<gene>
    <name evidence="1" type="ORF">DFO77_102249</name>
</gene>
<proteinExistence type="predicted"/>